<sequence>MPLMVMWGLFFTAVVALLLPWAGLIVMQLRKWRIAKVFFIGMLCFFVSQLIVRMPLMSAIGATPLGAVMVGVTGVVIAALTAGLFEETGRWITMKYLMAKERRFKDAIAFGWGHAGLEMLVIVGLAAINNLMVALAIDGGTADQVLAALPPERQQEVLAQFAAMSPFMAFAGGLERIFALCLHLAFSALVMWGLIKGREKLGWGLAVLAHFVANLGAGLGVYFGLNIIAVEAILLVCAIGALVALRFLRRQWPDWQNRSEPEDPDAWVVPAGPSLRKDAAELSAEGSATGPGAAGTAQPAAPARPDPTPKTNDPVSEPEAPRSAPSQGAPYVFDRAAMTKNRADHEAAMANPDPVDEDAPAPKPTMADGNWFDRETLLRPKPDTPRWPD</sequence>
<feature type="transmembrane region" description="Helical" evidence="2">
    <location>
        <begin position="202"/>
        <end position="222"/>
    </location>
</feature>
<feature type="transmembrane region" description="Helical" evidence="2">
    <location>
        <begin position="177"/>
        <end position="195"/>
    </location>
</feature>
<comment type="caution">
    <text evidence="3">The sequence shown here is derived from an EMBL/GenBank/DDBJ whole genome shotgun (WGS) entry which is preliminary data.</text>
</comment>
<keyword evidence="2" id="KW-0472">Membrane</keyword>
<name>A0A255EQY2_9ACTN</name>
<feature type="transmembrane region" description="Helical" evidence="2">
    <location>
        <begin position="6"/>
        <end position="27"/>
    </location>
</feature>
<organism evidence="3 4">
    <name type="scientific">Parenemella sanctibonifatiensis</name>
    <dbReference type="NCBI Taxonomy" id="2016505"/>
    <lineage>
        <taxon>Bacteria</taxon>
        <taxon>Bacillati</taxon>
        <taxon>Actinomycetota</taxon>
        <taxon>Actinomycetes</taxon>
        <taxon>Propionibacteriales</taxon>
        <taxon>Propionibacteriaceae</taxon>
        <taxon>Parenemella</taxon>
    </lineage>
</organism>
<dbReference type="RefSeq" id="WP_094449626.1">
    <property type="nucleotide sequence ID" value="NZ_NMVI01000005.1"/>
</dbReference>
<keyword evidence="2" id="KW-1133">Transmembrane helix</keyword>
<protein>
    <recommendedName>
        <fullName evidence="5">YhfC family intramembrane metalloprotease</fullName>
    </recommendedName>
</protein>
<evidence type="ECO:0000256" key="1">
    <source>
        <dbReference type="SAM" id="MobiDB-lite"/>
    </source>
</evidence>
<proteinExistence type="predicted"/>
<evidence type="ECO:0000313" key="3">
    <source>
        <dbReference type="EMBL" id="OYN90533.1"/>
    </source>
</evidence>
<evidence type="ECO:0000313" key="4">
    <source>
        <dbReference type="Proteomes" id="UP000216533"/>
    </source>
</evidence>
<reference evidence="3 4" key="1">
    <citation type="submission" date="2017-07" db="EMBL/GenBank/DDBJ databases">
        <title>Draft whole genome sequences of clinical Proprionibacteriaceae strains.</title>
        <authorList>
            <person name="Bernier A.-M."/>
            <person name="Bernard K."/>
            <person name="Domingo M.-C."/>
        </authorList>
    </citation>
    <scope>NUCLEOTIDE SEQUENCE [LARGE SCALE GENOMIC DNA]</scope>
    <source>
        <strain evidence="3 4">NML 160184</strain>
    </source>
</reference>
<evidence type="ECO:0008006" key="5">
    <source>
        <dbReference type="Google" id="ProtNLM"/>
    </source>
</evidence>
<accession>A0A255EQY2</accession>
<dbReference type="InterPro" id="IPR011397">
    <property type="entry name" value="YhfC"/>
</dbReference>
<feature type="compositionally biased region" description="Low complexity" evidence="1">
    <location>
        <begin position="284"/>
        <end position="301"/>
    </location>
</feature>
<keyword evidence="2" id="KW-0812">Transmembrane</keyword>
<feature type="region of interest" description="Disordered" evidence="1">
    <location>
        <begin position="279"/>
        <end position="389"/>
    </location>
</feature>
<feature type="transmembrane region" description="Helical" evidence="2">
    <location>
        <begin position="228"/>
        <end position="248"/>
    </location>
</feature>
<evidence type="ECO:0000256" key="2">
    <source>
        <dbReference type="SAM" id="Phobius"/>
    </source>
</evidence>
<feature type="transmembrane region" description="Helical" evidence="2">
    <location>
        <begin position="34"/>
        <end position="52"/>
    </location>
</feature>
<feature type="compositionally biased region" description="Basic and acidic residues" evidence="1">
    <location>
        <begin position="371"/>
        <end position="389"/>
    </location>
</feature>
<dbReference type="EMBL" id="NMVI01000005">
    <property type="protein sequence ID" value="OYN90533.1"/>
    <property type="molecule type" value="Genomic_DNA"/>
</dbReference>
<dbReference type="Proteomes" id="UP000216533">
    <property type="component" value="Unassembled WGS sequence"/>
</dbReference>
<dbReference type="Pfam" id="PF10086">
    <property type="entry name" value="YhfC"/>
    <property type="match status" value="1"/>
</dbReference>
<gene>
    <name evidence="3" type="ORF">CGZ92_01510</name>
</gene>
<dbReference type="AlphaFoldDB" id="A0A255EQY2"/>
<feature type="transmembrane region" description="Helical" evidence="2">
    <location>
        <begin position="107"/>
        <end position="128"/>
    </location>
</feature>
<feature type="transmembrane region" description="Helical" evidence="2">
    <location>
        <begin position="64"/>
        <end position="86"/>
    </location>
</feature>